<name>A0A250JVL8_9BACT</name>
<organism evidence="1 2">
    <name type="scientific">Corallococcus macrosporus DSM 14697</name>
    <dbReference type="NCBI Taxonomy" id="1189310"/>
    <lineage>
        <taxon>Bacteria</taxon>
        <taxon>Pseudomonadati</taxon>
        <taxon>Myxococcota</taxon>
        <taxon>Myxococcia</taxon>
        <taxon>Myxococcales</taxon>
        <taxon>Cystobacterineae</taxon>
        <taxon>Myxococcaceae</taxon>
        <taxon>Corallococcus</taxon>
    </lineage>
</organism>
<dbReference type="AlphaFoldDB" id="A0A250JVL8"/>
<evidence type="ECO:0008006" key="3">
    <source>
        <dbReference type="Google" id="ProtNLM"/>
    </source>
</evidence>
<dbReference type="EMBL" id="CP022203">
    <property type="protein sequence ID" value="ATB47919.1"/>
    <property type="molecule type" value="Genomic_DNA"/>
</dbReference>
<dbReference type="RefSeq" id="WP_095958941.1">
    <property type="nucleotide sequence ID" value="NZ_CP022203.1"/>
</dbReference>
<dbReference type="Proteomes" id="UP000217343">
    <property type="component" value="Chromosome"/>
</dbReference>
<proteinExistence type="predicted"/>
<protein>
    <recommendedName>
        <fullName evidence="3">Beta-lactamase-related domain-containing protein</fullName>
    </recommendedName>
</protein>
<sequence>MTGFGTKRLIGACALWTMGAVGCGLPEVALDSDEGRHGSSRAALTSHEQAALDTAHNAASCTSLGSFYWEIGTGAGPLYGFSKGSGVTATTTMPLASASKWLYAAAYVQSKGYELLTADEKRRLNFTSGFIDENLSLCNAEGTSVFTCYGPSFMDVSYRPLEEGRFFYNNGHMQRLALVDMPLRRGTGLASVTDWLNPLLGTTFPEADSDVAVAAGFTGSAAQYRVFLMKLINNEYALSAKLTVDAVPAWSGGPDVSYTPWSAGEAYYGLGHWIEGEGSGGAWTLTGHSSPGAFGFYPWVNATRTQYMLLARVRLLGRDDGEKSRACAQAVREAYATGVAQL</sequence>
<dbReference type="KEGG" id="mmas:MYMAC_003542"/>
<dbReference type="OrthoDB" id="8924956at2"/>
<evidence type="ECO:0000313" key="2">
    <source>
        <dbReference type="Proteomes" id="UP000217343"/>
    </source>
</evidence>
<evidence type="ECO:0000313" key="1">
    <source>
        <dbReference type="EMBL" id="ATB47919.1"/>
    </source>
</evidence>
<reference evidence="1 2" key="1">
    <citation type="submission" date="2017-06" db="EMBL/GenBank/DDBJ databases">
        <title>Sequencing and comparative analysis of myxobacterial genomes.</title>
        <authorList>
            <person name="Rupp O."/>
            <person name="Goesmann A."/>
            <person name="Sogaard-Andersen L."/>
        </authorList>
    </citation>
    <scope>NUCLEOTIDE SEQUENCE [LARGE SCALE GENOMIC DNA]</scope>
    <source>
        <strain evidence="1 2">DSM 14697</strain>
    </source>
</reference>
<gene>
    <name evidence="1" type="ORF">MYMAC_003542</name>
</gene>
<keyword evidence="2" id="KW-1185">Reference proteome</keyword>
<dbReference type="PROSITE" id="PS51257">
    <property type="entry name" value="PROKAR_LIPOPROTEIN"/>
    <property type="match status" value="1"/>
</dbReference>
<accession>A0A250JVL8</accession>